<evidence type="ECO:0000313" key="1">
    <source>
        <dbReference type="EMBL" id="MDE8652838.1"/>
    </source>
</evidence>
<proteinExistence type="predicted"/>
<evidence type="ECO:0000313" key="2">
    <source>
        <dbReference type="Proteomes" id="UP001216253"/>
    </source>
</evidence>
<accession>A0ABT5WS21</accession>
<reference evidence="1 2" key="1">
    <citation type="submission" date="2023-03" db="EMBL/GenBank/DDBJ databases">
        <title>NovoSphingobium album sp. nov. isolated from polycyclic aromatic hydrocarbons- and heavy-metal polluted soil.</title>
        <authorList>
            <person name="Liu Z."/>
            <person name="Wang K."/>
        </authorList>
    </citation>
    <scope>NUCLEOTIDE SEQUENCE [LARGE SCALE GENOMIC DNA]</scope>
    <source>
        <strain evidence="1 2">H3SJ31-1</strain>
    </source>
</reference>
<dbReference type="RefSeq" id="WP_275228924.1">
    <property type="nucleotide sequence ID" value="NZ_JARESE010000047.1"/>
</dbReference>
<sequence length="90" mass="10201">MHATVLVILSQGQEVVAVYDTASAAWDALLQFVDQHWQTRFGHTPRPEDNDTRVQDFFEGEDAYLLASTDVTDLELVPDHLHQTVPPPMR</sequence>
<organism evidence="1 2">
    <name type="scientific">Novosphingobium album</name>
    <name type="common">ex Liu et al. 2023</name>
    <dbReference type="NCBI Taxonomy" id="3031130"/>
    <lineage>
        <taxon>Bacteria</taxon>
        <taxon>Pseudomonadati</taxon>
        <taxon>Pseudomonadota</taxon>
        <taxon>Alphaproteobacteria</taxon>
        <taxon>Sphingomonadales</taxon>
        <taxon>Sphingomonadaceae</taxon>
        <taxon>Novosphingobium</taxon>
    </lineage>
</organism>
<name>A0ABT5WS21_9SPHN</name>
<keyword evidence="2" id="KW-1185">Reference proteome</keyword>
<dbReference type="Proteomes" id="UP001216253">
    <property type="component" value="Unassembled WGS sequence"/>
</dbReference>
<gene>
    <name evidence="1" type="ORF">PYV00_14115</name>
</gene>
<comment type="caution">
    <text evidence="1">The sequence shown here is derived from an EMBL/GenBank/DDBJ whole genome shotgun (WGS) entry which is preliminary data.</text>
</comment>
<protein>
    <submittedName>
        <fullName evidence="1">Uncharacterized protein</fullName>
    </submittedName>
</protein>
<dbReference type="EMBL" id="JARESE010000047">
    <property type="protein sequence ID" value="MDE8652838.1"/>
    <property type="molecule type" value="Genomic_DNA"/>
</dbReference>